<keyword evidence="3" id="KW-1185">Reference proteome</keyword>
<evidence type="ECO:0000313" key="4">
    <source>
        <dbReference type="Proteomes" id="UP000295685"/>
    </source>
</evidence>
<evidence type="ECO:0000313" key="2">
    <source>
        <dbReference type="EMBL" id="TEA09263.1"/>
    </source>
</evidence>
<reference evidence="3 4" key="1">
    <citation type="journal article" date="2019" name="Sci. Rep.">
        <title>Extended insight into the Mycobacterium chelonae-abscessus complex through whole genome sequencing of Mycobacterium salmoniphilum outbreak and Mycobacterium salmoniphilum-like strains.</title>
        <authorList>
            <person name="Behra P.R.K."/>
            <person name="Das S."/>
            <person name="Pettersson B.M.F."/>
            <person name="Shirreff L."/>
            <person name="DuCote T."/>
            <person name="Jacobsson K.G."/>
            <person name="Ennis D.G."/>
            <person name="Kirsebom L.A."/>
        </authorList>
    </citation>
    <scope>NUCLEOTIDE SEQUENCE [LARGE SCALE GENOMIC DNA]</scope>
    <source>
        <strain evidence="2 3">CCUG 60883</strain>
        <strain evidence="1 4">CCUG 60885</strain>
    </source>
</reference>
<protein>
    <submittedName>
        <fullName evidence="1">Uncharacterized protein</fullName>
    </submittedName>
</protein>
<accession>A0A4R8SDF2</accession>
<organism evidence="1 4">
    <name type="scientific">Mycobacteroides salmoniphilum</name>
    <dbReference type="NCBI Taxonomy" id="404941"/>
    <lineage>
        <taxon>Bacteria</taxon>
        <taxon>Bacillati</taxon>
        <taxon>Actinomycetota</taxon>
        <taxon>Actinomycetes</taxon>
        <taxon>Mycobacteriales</taxon>
        <taxon>Mycobacteriaceae</taxon>
        <taxon>Mycobacteroides</taxon>
    </lineage>
</organism>
<proteinExistence type="predicted"/>
<dbReference type="Proteomes" id="UP000294844">
    <property type="component" value="Unassembled WGS sequence"/>
</dbReference>
<comment type="caution">
    <text evidence="1">The sequence shown here is derived from an EMBL/GenBank/DDBJ whole genome shotgun (WGS) entry which is preliminary data.</text>
</comment>
<gene>
    <name evidence="2" type="ORF">CCUG60883_00024</name>
    <name evidence="1" type="ORF">CCUG60885_03083</name>
</gene>
<name>A0A4R8SDF2_9MYCO</name>
<evidence type="ECO:0000313" key="3">
    <source>
        <dbReference type="Proteomes" id="UP000294844"/>
    </source>
</evidence>
<dbReference type="AlphaFoldDB" id="A0A4R8SDF2"/>
<evidence type="ECO:0000313" key="1">
    <source>
        <dbReference type="EMBL" id="TDZ93480.1"/>
    </source>
</evidence>
<dbReference type="EMBL" id="PECM01000001">
    <property type="protein sequence ID" value="TEA09263.1"/>
    <property type="molecule type" value="Genomic_DNA"/>
</dbReference>
<sequence>MTAEGLLAVGLARHGVGDFELLSWRQRWLRLGSSRPERGRVPDPAARGMTRTLLLDKLSHEKHQIRRTHSERRTSATLSVIGGGLGQSRAVKERGAAAHPRWLMDYSIALLERVDEMRELGEIRARGWKVLTRARPPREPWQTQRKPDACVTQEQLNGLRALVEIDVCGLSISSIITDKPFGSRPDSASVRSVECVNDLRGNAATQ</sequence>
<dbReference type="Proteomes" id="UP000295685">
    <property type="component" value="Unassembled WGS sequence"/>
</dbReference>
<dbReference type="EMBL" id="PECK01000006">
    <property type="protein sequence ID" value="TDZ93480.1"/>
    <property type="molecule type" value="Genomic_DNA"/>
</dbReference>